<sequence length="101" mass="10914">MELNTDSTLVASRNQVSADLSPNGTGEVVILGLKDGMYFEVNEVGARIWQMIQEPRTVTSVIAALLDEYDVTSEQCEADVLSIAGEMIRRGLAEIGNGQDP</sequence>
<dbReference type="InterPro" id="IPR041881">
    <property type="entry name" value="PqqD_sf"/>
</dbReference>
<dbReference type="InterPro" id="IPR008792">
    <property type="entry name" value="PQQD"/>
</dbReference>
<dbReference type="Gene3D" id="1.10.10.1150">
    <property type="entry name" value="Coenzyme PQQ synthesis protein D (PqqD)"/>
    <property type="match status" value="1"/>
</dbReference>
<organism evidence="1 2">
    <name type="scientific">Candidatus Methylophosphatis roskildensis</name>
    <dbReference type="NCBI Taxonomy" id="2899263"/>
    <lineage>
        <taxon>Bacteria</taxon>
        <taxon>Pseudomonadati</taxon>
        <taxon>Pseudomonadota</taxon>
        <taxon>Betaproteobacteria</taxon>
        <taxon>Nitrosomonadales</taxon>
        <taxon>Sterolibacteriaceae</taxon>
        <taxon>Candidatus Methylophosphatis</taxon>
    </lineage>
</organism>
<evidence type="ECO:0000313" key="1">
    <source>
        <dbReference type="EMBL" id="MBK6972772.1"/>
    </source>
</evidence>
<accession>A0A9D7HK81</accession>
<reference evidence="2" key="1">
    <citation type="journal article" date="2021" name="Nat. Commun.">
        <title>Connecting structure to function with the recovery of over 1000 high-quality metagenome-assembled genomes from activated sludge using long-read sequencing.</title>
        <authorList>
            <person name="Singleton C.M."/>
            <person name="Petriglieri F."/>
            <person name="Kristensen J.M."/>
            <person name="Kirkegaard R.H."/>
            <person name="Michaelsen T.Y."/>
            <person name="Andersen M.H."/>
            <person name="Kondrotaite Z."/>
            <person name="Karst S.M."/>
            <person name="Dueholm M.S."/>
            <person name="Nielsen P.H."/>
            <person name="Albertsen M."/>
        </authorList>
    </citation>
    <scope>NUCLEOTIDE SEQUENCE [LARGE SCALE GENOMIC DNA]</scope>
</reference>
<gene>
    <name evidence="1" type="ORF">IPH26_07385</name>
</gene>
<dbReference type="Proteomes" id="UP000807785">
    <property type="component" value="Unassembled WGS sequence"/>
</dbReference>
<name>A0A9D7HK81_9PROT</name>
<dbReference type="AlphaFoldDB" id="A0A9D7HK81"/>
<evidence type="ECO:0000313" key="2">
    <source>
        <dbReference type="Proteomes" id="UP000807785"/>
    </source>
</evidence>
<protein>
    <submittedName>
        <fullName evidence="1">PqqD family protein</fullName>
    </submittedName>
</protein>
<dbReference type="Pfam" id="PF05402">
    <property type="entry name" value="PqqD"/>
    <property type="match status" value="1"/>
</dbReference>
<proteinExistence type="predicted"/>
<comment type="caution">
    <text evidence="1">The sequence shown here is derived from an EMBL/GenBank/DDBJ whole genome shotgun (WGS) entry which is preliminary data.</text>
</comment>
<dbReference type="EMBL" id="JADJEV010000003">
    <property type="protein sequence ID" value="MBK6972772.1"/>
    <property type="molecule type" value="Genomic_DNA"/>
</dbReference>